<dbReference type="InterPro" id="IPR007014">
    <property type="entry name" value="FUN14"/>
</dbReference>
<evidence type="ECO:0000256" key="4">
    <source>
        <dbReference type="ARBA" id="ARBA00022989"/>
    </source>
</evidence>
<evidence type="ECO:0000313" key="6">
    <source>
        <dbReference type="EMBL" id="MCX2819180.1"/>
    </source>
</evidence>
<organism evidence="6 7">
    <name type="scientific">Halorutilus salinus</name>
    <dbReference type="NCBI Taxonomy" id="2487751"/>
    <lineage>
        <taxon>Archaea</taxon>
        <taxon>Methanobacteriati</taxon>
        <taxon>Methanobacteriota</taxon>
        <taxon>Stenosarchaea group</taxon>
        <taxon>Halobacteria</taxon>
        <taxon>Halorutilales</taxon>
        <taxon>Halorutilaceae</taxon>
        <taxon>Halorutilus</taxon>
    </lineage>
</organism>
<accession>A0A9Q4C3G4</accession>
<comment type="subcellular location">
    <subcellularLocation>
        <location evidence="1">Membrane</location>
    </subcellularLocation>
</comment>
<evidence type="ECO:0000256" key="3">
    <source>
        <dbReference type="ARBA" id="ARBA00022692"/>
    </source>
</evidence>
<keyword evidence="5" id="KW-0472">Membrane</keyword>
<evidence type="ECO:0000256" key="1">
    <source>
        <dbReference type="ARBA" id="ARBA00004370"/>
    </source>
</evidence>
<dbReference type="GO" id="GO:0016020">
    <property type="term" value="C:membrane"/>
    <property type="evidence" value="ECO:0007669"/>
    <property type="project" value="UniProtKB-SubCell"/>
</dbReference>
<gene>
    <name evidence="6" type="ORF">EGH25_07420</name>
</gene>
<keyword evidence="7" id="KW-1185">Reference proteome</keyword>
<dbReference type="AlphaFoldDB" id="A0A9Q4C3G4"/>
<dbReference type="Proteomes" id="UP001149411">
    <property type="component" value="Unassembled WGS sequence"/>
</dbReference>
<dbReference type="RefSeq" id="WP_266087237.1">
    <property type="nucleotide sequence ID" value="NZ_RKLV01000006.1"/>
</dbReference>
<comment type="caution">
    <text evidence="6">The sequence shown here is derived from an EMBL/GenBank/DDBJ whole genome shotgun (WGS) entry which is preliminary data.</text>
</comment>
<evidence type="ECO:0000256" key="2">
    <source>
        <dbReference type="ARBA" id="ARBA00009160"/>
    </source>
</evidence>
<evidence type="ECO:0000256" key="5">
    <source>
        <dbReference type="ARBA" id="ARBA00023136"/>
    </source>
</evidence>
<keyword evidence="3" id="KW-0812">Transmembrane</keyword>
<evidence type="ECO:0008006" key="8">
    <source>
        <dbReference type="Google" id="ProtNLM"/>
    </source>
</evidence>
<reference evidence="6" key="1">
    <citation type="submission" date="2022-09" db="EMBL/GenBank/DDBJ databases">
        <title>Haloadaptaus new haloarchaeum isolated from saline soil.</title>
        <authorList>
            <person name="Duran-Viseras A."/>
            <person name="Sanchez-Porro C."/>
            <person name="Ventosa A."/>
        </authorList>
    </citation>
    <scope>NUCLEOTIDE SEQUENCE</scope>
    <source>
        <strain evidence="6">F3-133</strain>
    </source>
</reference>
<dbReference type="Pfam" id="PF04930">
    <property type="entry name" value="FUN14"/>
    <property type="match status" value="1"/>
</dbReference>
<keyword evidence="4" id="KW-1133">Transmembrane helix</keyword>
<comment type="similarity">
    <text evidence="2">Belongs to the FUN14 family.</text>
</comment>
<dbReference type="EMBL" id="RKLV01000006">
    <property type="protein sequence ID" value="MCX2819180.1"/>
    <property type="molecule type" value="Genomic_DNA"/>
</dbReference>
<protein>
    <recommendedName>
        <fullName evidence="8">FUN14 family protein</fullName>
    </recommendedName>
</protein>
<name>A0A9Q4C3G4_9EURY</name>
<proteinExistence type="inferred from homology"/>
<evidence type="ECO:0000313" key="7">
    <source>
        <dbReference type="Proteomes" id="UP001149411"/>
    </source>
</evidence>
<sequence>MVELDPLSLGLEVGGGGILGFLTGYAAKKVVKIVAILIGAQLALFKFLETRGVLEVNWDALYTGAANTTRAAANATMGGGNASGNGTNATGNATAETAGAGGGLFESLLSVLPVGGGFTAGALIGFKKG</sequence>